<evidence type="ECO:0000256" key="6">
    <source>
        <dbReference type="ARBA" id="ARBA00023235"/>
    </source>
</evidence>
<dbReference type="InterPro" id="IPR005844">
    <property type="entry name" value="A-D-PHexomutase_a/b/a-I"/>
</dbReference>
<evidence type="ECO:0000259" key="9">
    <source>
        <dbReference type="Pfam" id="PF02878"/>
    </source>
</evidence>
<keyword evidence="13" id="KW-1185">Reference proteome</keyword>
<evidence type="ECO:0000256" key="1">
    <source>
        <dbReference type="ARBA" id="ARBA00001946"/>
    </source>
</evidence>
<dbReference type="AlphaFoldDB" id="A0A518DIS4"/>
<accession>A0A518DIS4</accession>
<keyword evidence="6 12" id="KW-0413">Isomerase</keyword>
<dbReference type="InterPro" id="IPR005846">
    <property type="entry name" value="A-D-PHexomutase_a/b/a-III"/>
</dbReference>
<evidence type="ECO:0000256" key="7">
    <source>
        <dbReference type="RuleBase" id="RU004326"/>
    </source>
</evidence>
<feature type="domain" description="Alpha-D-phosphohexomutase C-terminal" evidence="8">
    <location>
        <begin position="382"/>
        <end position="441"/>
    </location>
</feature>
<dbReference type="InterPro" id="IPR036900">
    <property type="entry name" value="A-D-PHexomutase_C_sf"/>
</dbReference>
<dbReference type="EC" id="5.4.2.2" evidence="12"/>
<evidence type="ECO:0000259" key="11">
    <source>
        <dbReference type="Pfam" id="PF02880"/>
    </source>
</evidence>
<dbReference type="EMBL" id="CP036291">
    <property type="protein sequence ID" value="QDU91381.1"/>
    <property type="molecule type" value="Genomic_DNA"/>
</dbReference>
<dbReference type="InterPro" id="IPR005841">
    <property type="entry name" value="Alpha-D-phosphohexomutase_SF"/>
</dbReference>
<dbReference type="OrthoDB" id="9806956at2"/>
<keyword evidence="4 7" id="KW-0479">Metal-binding</keyword>
<dbReference type="InterPro" id="IPR005843">
    <property type="entry name" value="A-D-PHexomutase_C"/>
</dbReference>
<keyword evidence="3" id="KW-0597">Phosphoprotein</keyword>
<dbReference type="SUPFAM" id="SSF53738">
    <property type="entry name" value="Phosphoglucomutase, first 3 domains"/>
    <property type="match status" value="3"/>
</dbReference>
<dbReference type="Gene3D" id="3.30.310.50">
    <property type="entry name" value="Alpha-D-phosphohexomutase, C-terminal domain"/>
    <property type="match status" value="1"/>
</dbReference>
<dbReference type="Gene3D" id="3.40.120.10">
    <property type="entry name" value="Alpha-D-Glucose-1,6-Bisphosphate, subunit A, domain 3"/>
    <property type="match status" value="3"/>
</dbReference>
<evidence type="ECO:0000313" key="12">
    <source>
        <dbReference type="EMBL" id="QDU91381.1"/>
    </source>
</evidence>
<dbReference type="NCBIfam" id="TIGR03990">
    <property type="entry name" value="Arch_GlmM"/>
    <property type="match status" value="1"/>
</dbReference>
<comment type="cofactor">
    <cofactor evidence="1">
        <name>Mg(2+)</name>
        <dbReference type="ChEBI" id="CHEBI:18420"/>
    </cofactor>
</comment>
<organism evidence="12 13">
    <name type="scientific">Pirellulimonas nuda</name>
    <dbReference type="NCBI Taxonomy" id="2528009"/>
    <lineage>
        <taxon>Bacteria</taxon>
        <taxon>Pseudomonadati</taxon>
        <taxon>Planctomycetota</taxon>
        <taxon>Planctomycetia</taxon>
        <taxon>Pirellulales</taxon>
        <taxon>Lacipirellulaceae</taxon>
        <taxon>Pirellulimonas</taxon>
    </lineage>
</organism>
<dbReference type="Pfam" id="PF02879">
    <property type="entry name" value="PGM_PMM_II"/>
    <property type="match status" value="1"/>
</dbReference>
<name>A0A518DIS4_9BACT</name>
<sequence length="447" mass="46661">MTELIISVSGLRGVVGDTLTPAVAMRYAAAFAESLPAGPIVTGYDGRASGPMMVAAVETALMASGRRVLSLGPAATPTIGVVVSNLRAAGGVQVSASHNPAEYNGIKLFSGAGRVIPASDGVRVQERFQDQAWQPAAGVAGRARAVTVAAEAHVERILPLVDLARIRAKRFRVLLDANHGAGAVIGARLLERLGCVTRVLGAEPTGDFLHTPEPTAENLAGVLGAVREFGADVGFCQDPDADRLAVIDHTGRYLGEELTLGLCVDHELRRRTGPVVTNCSTSRVTEDLCKKYGAPFTRSAVGEANVVDQMLRTGAVLGGEGNGGVIHPAVCLVRDSMIGMALVLDAMAARDAPVGELADRLPQYSIHKAKAAVPPAKIAAALDRLEAHFGQAEADRMDGLRLDWPDGRWLLVRASNTEPIVRIIAEAATADAAKSLCEEAAATCQTA</sequence>
<dbReference type="GO" id="GO:0005975">
    <property type="term" value="P:carbohydrate metabolic process"/>
    <property type="evidence" value="ECO:0007669"/>
    <property type="project" value="InterPro"/>
</dbReference>
<dbReference type="PRINTS" id="PR00509">
    <property type="entry name" value="PGMPMM"/>
</dbReference>
<dbReference type="GO" id="GO:0008966">
    <property type="term" value="F:phosphoglucosamine mutase activity"/>
    <property type="evidence" value="ECO:0007669"/>
    <property type="project" value="InterPro"/>
</dbReference>
<keyword evidence="5 7" id="KW-0460">Magnesium</keyword>
<dbReference type="InterPro" id="IPR005845">
    <property type="entry name" value="A-D-PHexomutase_a/b/a-II"/>
</dbReference>
<evidence type="ECO:0000259" key="10">
    <source>
        <dbReference type="Pfam" id="PF02879"/>
    </source>
</evidence>
<evidence type="ECO:0000256" key="2">
    <source>
        <dbReference type="ARBA" id="ARBA00010231"/>
    </source>
</evidence>
<dbReference type="Pfam" id="PF02880">
    <property type="entry name" value="PGM_PMM_III"/>
    <property type="match status" value="1"/>
</dbReference>
<dbReference type="InterPro" id="IPR016066">
    <property type="entry name" value="A-D-PHexomutase_CS"/>
</dbReference>
<dbReference type="InterPro" id="IPR050060">
    <property type="entry name" value="Phosphoglucosamine_mutase"/>
</dbReference>
<feature type="domain" description="Alpha-D-phosphohexomutase alpha/beta/alpha" evidence="9">
    <location>
        <begin position="8"/>
        <end position="130"/>
    </location>
</feature>
<dbReference type="PANTHER" id="PTHR42946">
    <property type="entry name" value="PHOSPHOHEXOSE MUTASE"/>
    <property type="match status" value="1"/>
</dbReference>
<dbReference type="Pfam" id="PF02878">
    <property type="entry name" value="PGM_PMM_I"/>
    <property type="match status" value="1"/>
</dbReference>
<evidence type="ECO:0000256" key="5">
    <source>
        <dbReference type="ARBA" id="ARBA00022842"/>
    </source>
</evidence>
<comment type="similarity">
    <text evidence="2 7">Belongs to the phosphohexose mutase family.</text>
</comment>
<dbReference type="GO" id="GO:0000287">
    <property type="term" value="F:magnesium ion binding"/>
    <property type="evidence" value="ECO:0007669"/>
    <property type="project" value="InterPro"/>
</dbReference>
<dbReference type="PROSITE" id="PS00710">
    <property type="entry name" value="PGM_PMM"/>
    <property type="match status" value="1"/>
</dbReference>
<dbReference type="KEGG" id="pnd:Pla175_48030"/>
<evidence type="ECO:0000259" key="8">
    <source>
        <dbReference type="Pfam" id="PF00408"/>
    </source>
</evidence>
<dbReference type="GO" id="GO:0006048">
    <property type="term" value="P:UDP-N-acetylglucosamine biosynthetic process"/>
    <property type="evidence" value="ECO:0007669"/>
    <property type="project" value="TreeGrafter"/>
</dbReference>
<reference evidence="12 13" key="1">
    <citation type="submission" date="2019-02" db="EMBL/GenBank/DDBJ databases">
        <title>Deep-cultivation of Planctomycetes and their phenomic and genomic characterization uncovers novel biology.</title>
        <authorList>
            <person name="Wiegand S."/>
            <person name="Jogler M."/>
            <person name="Boedeker C."/>
            <person name="Pinto D."/>
            <person name="Vollmers J."/>
            <person name="Rivas-Marin E."/>
            <person name="Kohn T."/>
            <person name="Peeters S.H."/>
            <person name="Heuer A."/>
            <person name="Rast P."/>
            <person name="Oberbeckmann S."/>
            <person name="Bunk B."/>
            <person name="Jeske O."/>
            <person name="Meyerdierks A."/>
            <person name="Storesund J.E."/>
            <person name="Kallscheuer N."/>
            <person name="Luecker S."/>
            <person name="Lage O.M."/>
            <person name="Pohl T."/>
            <person name="Merkel B.J."/>
            <person name="Hornburger P."/>
            <person name="Mueller R.-W."/>
            <person name="Bruemmer F."/>
            <person name="Labrenz M."/>
            <person name="Spormann A.M."/>
            <person name="Op den Camp H."/>
            <person name="Overmann J."/>
            <person name="Amann R."/>
            <person name="Jetten M.S.M."/>
            <person name="Mascher T."/>
            <person name="Medema M.H."/>
            <person name="Devos D.P."/>
            <person name="Kaster A.-K."/>
            <person name="Ovreas L."/>
            <person name="Rohde M."/>
            <person name="Galperin M.Y."/>
            <person name="Jogler C."/>
        </authorList>
    </citation>
    <scope>NUCLEOTIDE SEQUENCE [LARGE SCALE GENOMIC DNA]</scope>
    <source>
        <strain evidence="12 13">Pla175</strain>
    </source>
</reference>
<dbReference type="SUPFAM" id="SSF55957">
    <property type="entry name" value="Phosphoglucomutase, C-terminal domain"/>
    <property type="match status" value="1"/>
</dbReference>
<dbReference type="InterPro" id="IPR024086">
    <property type="entry name" value="GlmM_arc-type"/>
</dbReference>
<dbReference type="GO" id="GO:0004615">
    <property type="term" value="F:phosphomannomutase activity"/>
    <property type="evidence" value="ECO:0007669"/>
    <property type="project" value="TreeGrafter"/>
</dbReference>
<evidence type="ECO:0000313" key="13">
    <source>
        <dbReference type="Proteomes" id="UP000317429"/>
    </source>
</evidence>
<feature type="domain" description="Alpha-D-phosphohexomutase alpha/beta/alpha" evidence="10">
    <location>
        <begin position="152"/>
        <end position="251"/>
    </location>
</feature>
<dbReference type="RefSeq" id="WP_145291432.1">
    <property type="nucleotide sequence ID" value="NZ_CP036291.1"/>
</dbReference>
<protein>
    <submittedName>
        <fullName evidence="12">Phosphomannomutase/phosphoglucomutase</fullName>
        <ecNumber evidence="12">5.4.2.2</ecNumber>
    </submittedName>
</protein>
<evidence type="ECO:0000256" key="4">
    <source>
        <dbReference type="ARBA" id="ARBA00022723"/>
    </source>
</evidence>
<dbReference type="GO" id="GO:0009252">
    <property type="term" value="P:peptidoglycan biosynthetic process"/>
    <property type="evidence" value="ECO:0007669"/>
    <property type="project" value="TreeGrafter"/>
</dbReference>
<dbReference type="GO" id="GO:0004614">
    <property type="term" value="F:phosphoglucomutase activity"/>
    <property type="evidence" value="ECO:0007669"/>
    <property type="project" value="UniProtKB-EC"/>
</dbReference>
<feature type="domain" description="Alpha-D-phosphohexomutase alpha/beta/alpha" evidence="11">
    <location>
        <begin position="260"/>
        <end position="363"/>
    </location>
</feature>
<evidence type="ECO:0000256" key="3">
    <source>
        <dbReference type="ARBA" id="ARBA00022553"/>
    </source>
</evidence>
<dbReference type="GO" id="GO:0005829">
    <property type="term" value="C:cytosol"/>
    <property type="evidence" value="ECO:0007669"/>
    <property type="project" value="TreeGrafter"/>
</dbReference>
<dbReference type="Pfam" id="PF00408">
    <property type="entry name" value="PGM_PMM_IV"/>
    <property type="match status" value="1"/>
</dbReference>
<proteinExistence type="inferred from homology"/>
<dbReference type="PANTHER" id="PTHR42946:SF1">
    <property type="entry name" value="PHOSPHOGLUCOMUTASE (ALPHA-D-GLUCOSE-1,6-BISPHOSPHATE-DEPENDENT)"/>
    <property type="match status" value="1"/>
</dbReference>
<dbReference type="InterPro" id="IPR016055">
    <property type="entry name" value="A-D-PHexomutase_a/b/a-I/II/III"/>
</dbReference>
<gene>
    <name evidence="12" type="primary">algC</name>
    <name evidence="12" type="ORF">Pla175_48030</name>
</gene>
<dbReference type="Proteomes" id="UP000317429">
    <property type="component" value="Chromosome"/>
</dbReference>